<dbReference type="KEGG" id="plm:Plim_0638"/>
<feature type="transmembrane region" description="Helical" evidence="5">
    <location>
        <begin position="100"/>
        <end position="124"/>
    </location>
</feature>
<dbReference type="STRING" id="521674.Plim_0638"/>
<protein>
    <recommendedName>
        <fullName evidence="6">O-antigen ligase-related domain-containing protein</fullName>
    </recommendedName>
</protein>
<sequence length="452" mass="49718" precursor="true">MNKRQANVLANSSVIAVNRYRTQNLYSSSTHIRTAKTKWFLPVLGGVFLCFFVAKADDLLSVRFDAPNPWIMLIAAGCLFTAFSSRTVRLPYLFQQLSTVGAPLGIMLLLSGWGAFCSVMFGVAKGTEEHYLVLPLFDGICFVFGLFIGIALSVNGHNSYTVWRSVSFLWLCAYSISIAIDLINPGTFSTVPSRSAGFAMNSNDGAFCICFLCILSLDWRNGIIDLMSFCSICLSLGCVFATYSRSGLCVLACVCVLFLSVVCRKGWGTILIGLITASLMAITAPIVIGMVVENTSQGSGSARATAILNGDFDVVFNKDDYRAHLAKYFLDLAWKEPVLGWGTRFSYSLIHDQGPHNIYIAQFLDNGLPALILLATLFATILLRAIHRRDMMAICMICTVILYGFFSHNVLDLRGVLLLLGFISCKSHGMYLAKDIRAYRDPLVVSRRRTAA</sequence>
<gene>
    <name evidence="7" type="ordered locus">Plim_0638</name>
</gene>
<dbReference type="GO" id="GO:0016020">
    <property type="term" value="C:membrane"/>
    <property type="evidence" value="ECO:0007669"/>
    <property type="project" value="UniProtKB-SubCell"/>
</dbReference>
<name>D5SR17_PLAL2</name>
<dbReference type="PANTHER" id="PTHR37422">
    <property type="entry name" value="TEICHURONIC ACID BIOSYNTHESIS PROTEIN TUAE"/>
    <property type="match status" value="1"/>
</dbReference>
<evidence type="ECO:0000256" key="5">
    <source>
        <dbReference type="SAM" id="Phobius"/>
    </source>
</evidence>
<dbReference type="EMBL" id="CP001744">
    <property type="protein sequence ID" value="ADG66485.1"/>
    <property type="molecule type" value="Genomic_DNA"/>
</dbReference>
<evidence type="ECO:0000313" key="7">
    <source>
        <dbReference type="EMBL" id="ADG66485.1"/>
    </source>
</evidence>
<feature type="transmembrane region" description="Helical" evidence="5">
    <location>
        <begin position="166"/>
        <end position="183"/>
    </location>
</feature>
<keyword evidence="2 5" id="KW-0812">Transmembrane</keyword>
<dbReference type="AlphaFoldDB" id="D5SR17"/>
<evidence type="ECO:0000313" key="8">
    <source>
        <dbReference type="Proteomes" id="UP000002220"/>
    </source>
</evidence>
<dbReference type="Pfam" id="PF04932">
    <property type="entry name" value="Wzy_C"/>
    <property type="match status" value="1"/>
</dbReference>
<keyword evidence="3 5" id="KW-1133">Transmembrane helix</keyword>
<feature type="transmembrane region" description="Helical" evidence="5">
    <location>
        <begin position="130"/>
        <end position="154"/>
    </location>
</feature>
<accession>D5SR17</accession>
<dbReference type="OrthoDB" id="9791675at2"/>
<dbReference type="PANTHER" id="PTHR37422:SF13">
    <property type="entry name" value="LIPOPOLYSACCHARIDE BIOSYNTHESIS PROTEIN PA4999-RELATED"/>
    <property type="match status" value="1"/>
</dbReference>
<evidence type="ECO:0000256" key="2">
    <source>
        <dbReference type="ARBA" id="ARBA00022692"/>
    </source>
</evidence>
<dbReference type="InterPro" id="IPR051533">
    <property type="entry name" value="WaaL-like"/>
</dbReference>
<feature type="transmembrane region" description="Helical" evidence="5">
    <location>
        <begin position="270"/>
        <end position="292"/>
    </location>
</feature>
<feature type="transmembrane region" description="Helical" evidence="5">
    <location>
        <begin position="68"/>
        <end position="88"/>
    </location>
</feature>
<evidence type="ECO:0000256" key="3">
    <source>
        <dbReference type="ARBA" id="ARBA00022989"/>
    </source>
</evidence>
<dbReference type="HOGENOM" id="CLU_605278_0_0_0"/>
<feature type="transmembrane region" description="Helical" evidence="5">
    <location>
        <begin position="367"/>
        <end position="386"/>
    </location>
</feature>
<evidence type="ECO:0000256" key="4">
    <source>
        <dbReference type="ARBA" id="ARBA00023136"/>
    </source>
</evidence>
<dbReference type="InterPro" id="IPR007016">
    <property type="entry name" value="O-antigen_ligase-rel_domated"/>
</dbReference>
<feature type="transmembrane region" description="Helical" evidence="5">
    <location>
        <begin position="248"/>
        <end position="263"/>
    </location>
</feature>
<feature type="domain" description="O-antigen ligase-related" evidence="6">
    <location>
        <begin position="233"/>
        <end position="374"/>
    </location>
</feature>
<proteinExistence type="predicted"/>
<comment type="subcellular location">
    <subcellularLocation>
        <location evidence="1">Membrane</location>
        <topology evidence="1">Multi-pass membrane protein</topology>
    </subcellularLocation>
</comment>
<keyword evidence="8" id="KW-1185">Reference proteome</keyword>
<organism evidence="7 8">
    <name type="scientific">Planctopirus limnophila (strain ATCC 43296 / DSM 3776 / IFAM 1008 / Mu 290)</name>
    <name type="common">Planctomyces limnophilus</name>
    <dbReference type="NCBI Taxonomy" id="521674"/>
    <lineage>
        <taxon>Bacteria</taxon>
        <taxon>Pseudomonadati</taxon>
        <taxon>Planctomycetota</taxon>
        <taxon>Planctomycetia</taxon>
        <taxon>Planctomycetales</taxon>
        <taxon>Planctomycetaceae</taxon>
        <taxon>Planctopirus</taxon>
    </lineage>
</organism>
<dbReference type="Proteomes" id="UP000002220">
    <property type="component" value="Chromosome"/>
</dbReference>
<dbReference type="eggNOG" id="COG3307">
    <property type="taxonomic scope" value="Bacteria"/>
</dbReference>
<evidence type="ECO:0000256" key="1">
    <source>
        <dbReference type="ARBA" id="ARBA00004141"/>
    </source>
</evidence>
<reference evidence="7 8" key="1">
    <citation type="journal article" date="2010" name="Stand. Genomic Sci.">
        <title>Complete genome sequence of Planctomyces limnophilus type strain (Mu 290).</title>
        <authorList>
            <person name="Labutti K."/>
            <person name="Sikorski J."/>
            <person name="Schneider S."/>
            <person name="Nolan M."/>
            <person name="Lucas S."/>
            <person name="Glavina Del Rio T."/>
            <person name="Tice H."/>
            <person name="Cheng J.F."/>
            <person name="Goodwin L."/>
            <person name="Pitluck S."/>
            <person name="Liolios K."/>
            <person name="Ivanova N."/>
            <person name="Mavromatis K."/>
            <person name="Mikhailova N."/>
            <person name="Pati A."/>
            <person name="Chen A."/>
            <person name="Palaniappan K."/>
            <person name="Land M."/>
            <person name="Hauser L."/>
            <person name="Chang Y.J."/>
            <person name="Jeffries C.D."/>
            <person name="Tindall B.J."/>
            <person name="Rohde M."/>
            <person name="Goker M."/>
            <person name="Woyke T."/>
            <person name="Bristow J."/>
            <person name="Eisen J.A."/>
            <person name="Markowitz V."/>
            <person name="Hugenholtz P."/>
            <person name="Kyrpides N.C."/>
            <person name="Klenk H.P."/>
            <person name="Lapidus A."/>
        </authorList>
    </citation>
    <scope>NUCLEOTIDE SEQUENCE [LARGE SCALE GENOMIC DNA]</scope>
    <source>
        <strain evidence="8">ATCC 43296 / DSM 3776 / IFAM 1008 / 290</strain>
    </source>
</reference>
<keyword evidence="4 5" id="KW-0472">Membrane</keyword>
<evidence type="ECO:0000259" key="6">
    <source>
        <dbReference type="Pfam" id="PF04932"/>
    </source>
</evidence>
<feature type="transmembrane region" description="Helical" evidence="5">
    <location>
        <begin position="39"/>
        <end position="56"/>
    </location>
</feature>